<dbReference type="InterPro" id="IPR007543">
    <property type="entry name" value="LptD_C"/>
</dbReference>
<dbReference type="Pfam" id="PF04453">
    <property type="entry name" value="LptD"/>
    <property type="match status" value="1"/>
</dbReference>
<evidence type="ECO:0000313" key="8">
    <source>
        <dbReference type="EMBL" id="SNB55425.1"/>
    </source>
</evidence>
<dbReference type="GO" id="GO:1990351">
    <property type="term" value="C:transporter complex"/>
    <property type="evidence" value="ECO:0007669"/>
    <property type="project" value="TreeGrafter"/>
</dbReference>
<keyword evidence="1 4" id="KW-0732">Signal</keyword>
<dbReference type="Proteomes" id="UP000197065">
    <property type="component" value="Unassembled WGS sequence"/>
</dbReference>
<keyword evidence="2 4" id="KW-0472">Membrane</keyword>
<evidence type="ECO:0000256" key="5">
    <source>
        <dbReference type="SAM" id="MobiDB-lite"/>
    </source>
</evidence>
<evidence type="ECO:0000256" key="4">
    <source>
        <dbReference type="HAMAP-Rule" id="MF_01411"/>
    </source>
</evidence>
<feature type="domain" description="Organic solvent tolerance-like N-terminal" evidence="6">
    <location>
        <begin position="76"/>
        <end position="154"/>
    </location>
</feature>
<dbReference type="PANTHER" id="PTHR30189:SF1">
    <property type="entry name" value="LPS-ASSEMBLY PROTEIN LPTD"/>
    <property type="match status" value="1"/>
</dbReference>
<comment type="similarity">
    <text evidence="4">Belongs to the LptD family.</text>
</comment>
<feature type="region of interest" description="Disordered" evidence="5">
    <location>
        <begin position="31"/>
        <end position="71"/>
    </location>
</feature>
<feature type="compositionally biased region" description="Polar residues" evidence="5">
    <location>
        <begin position="31"/>
        <end position="54"/>
    </location>
</feature>
<comment type="subunit">
    <text evidence="4">Component of the lipopolysaccharide transport and assembly complex.</text>
</comment>
<dbReference type="EMBL" id="FYEH01000001">
    <property type="protein sequence ID" value="SNB55425.1"/>
    <property type="molecule type" value="Genomic_DNA"/>
</dbReference>
<comment type="caution">
    <text evidence="4">Lacks conserved residue(s) required for the propagation of feature annotation.</text>
</comment>
<dbReference type="AlphaFoldDB" id="A0A212Q7S5"/>
<protein>
    <recommendedName>
        <fullName evidence="4">LPS-assembly protein LptD</fullName>
    </recommendedName>
</protein>
<evidence type="ECO:0000259" key="7">
    <source>
        <dbReference type="Pfam" id="PF04453"/>
    </source>
</evidence>
<comment type="subcellular location">
    <subcellularLocation>
        <location evidence="4">Cell outer membrane</location>
    </subcellularLocation>
</comment>
<keyword evidence="9" id="KW-1185">Reference proteome</keyword>
<dbReference type="RefSeq" id="WP_165769377.1">
    <property type="nucleotide sequence ID" value="NZ_FYEH01000001.1"/>
</dbReference>
<dbReference type="InterPro" id="IPR020889">
    <property type="entry name" value="LipoPS_assembly_LptD"/>
</dbReference>
<feature type="chain" id="PRO_5013410945" description="LPS-assembly protein LptD" evidence="4">
    <location>
        <begin position="29"/>
        <end position="762"/>
    </location>
</feature>
<dbReference type="InterPro" id="IPR005653">
    <property type="entry name" value="OstA-like_N"/>
</dbReference>
<gene>
    <name evidence="4" type="primary">lptD</name>
    <name evidence="8" type="ORF">SAMN07250955_101481</name>
</gene>
<evidence type="ECO:0000259" key="6">
    <source>
        <dbReference type="Pfam" id="PF03968"/>
    </source>
</evidence>
<evidence type="ECO:0000256" key="3">
    <source>
        <dbReference type="ARBA" id="ARBA00023237"/>
    </source>
</evidence>
<feature type="signal peptide" evidence="4">
    <location>
        <begin position="1"/>
        <end position="28"/>
    </location>
</feature>
<accession>A0A212Q7S5</accession>
<dbReference type="Gene3D" id="2.60.450.10">
    <property type="entry name" value="Lipopolysaccharide (LPS) transport protein A like domain"/>
    <property type="match status" value="1"/>
</dbReference>
<dbReference type="GO" id="GO:0009279">
    <property type="term" value="C:cell outer membrane"/>
    <property type="evidence" value="ECO:0007669"/>
    <property type="project" value="UniProtKB-SubCell"/>
</dbReference>
<feature type="domain" description="LptD C-terminal" evidence="7">
    <location>
        <begin position="330"/>
        <end position="694"/>
    </location>
</feature>
<dbReference type="Pfam" id="PF03968">
    <property type="entry name" value="LptD_N"/>
    <property type="match status" value="1"/>
</dbReference>
<name>A0A212Q7S5_9PROT</name>
<proteinExistence type="inferred from homology"/>
<keyword evidence="3 4" id="KW-0998">Cell outer membrane</keyword>
<dbReference type="InterPro" id="IPR050218">
    <property type="entry name" value="LptD"/>
</dbReference>
<dbReference type="GO" id="GO:0043165">
    <property type="term" value="P:Gram-negative-bacterium-type cell outer membrane assembly"/>
    <property type="evidence" value="ECO:0007669"/>
    <property type="project" value="UniProtKB-UniRule"/>
</dbReference>
<evidence type="ECO:0000313" key="9">
    <source>
        <dbReference type="Proteomes" id="UP000197065"/>
    </source>
</evidence>
<dbReference type="HAMAP" id="MF_01411">
    <property type="entry name" value="LPS_assembly_LptD"/>
    <property type="match status" value="1"/>
</dbReference>
<dbReference type="PANTHER" id="PTHR30189">
    <property type="entry name" value="LPS-ASSEMBLY PROTEIN"/>
    <property type="match status" value="1"/>
</dbReference>
<dbReference type="GO" id="GO:0015920">
    <property type="term" value="P:lipopolysaccharide transport"/>
    <property type="evidence" value="ECO:0007669"/>
    <property type="project" value="InterPro"/>
</dbReference>
<comment type="function">
    <text evidence="4">Involved in the assembly of lipopolysaccharide (LPS) at the surface of the outer membrane.</text>
</comment>
<sequence precursor="true">MKRRPSPSLALLVLGLASAFLPAAEALAQTLGSQGNSGNPSQPLPNSQDTSDGVSTDKPPLAMAPIGSGSKEPTVITADQLAFDQGADNLTATGHVELSQGDQRLRADKVVYDRRTDRAHAYGNVILLDPSGHTSFADEMEVTGDLKTGMAQGIRTLTQDQLRIAAVQGTRTDGTINTFDKVVYTPCPVCKQEGSQPLWQIKAQRAVWDETAREIVFRDARFEVLGIPVFYTPFFSQPDPTVTRKSGFLAPTGGTNSELGLTFETPYFVNLAPNRDITLTPMFTTSGGEALFVTGRDLENFGLTTLQASGAYTQKYAKTAQASKDDEFDFRGNISGTGRYKFSQDWVGGFDLNLSSDNTYLDRFNISSADILQNDVYVQRIVDQDFFGLSAYGFQSLREGEQQGTIPLVLPVIEYNTRSAPLRWGSTATYDANFVALTRDEGLDTRRISNTVGWELPWVDQIGGVGRLRLSGRADFYDYAGDPRNLTSTDNSNGTQARAFPKAFGTYSIPLIGETGSWQNFLEPVVAAQLAPYGLNSRRFPNEDSIEFEYDETNIFEENRFTGLDLVDDGTRVSYGLRFGSLGPGVVDIDGVIGQTYQPKVNDYFPSGSGLDTTFSDYVGRIDFRPTELLNFRYRFRLDKDNFKLRRSDIKVSFGPPRLRFDIGYLKLYDDAVDLTDDTREEITAGVRYQMTDRLAVASQFRRDLTSDSEVSNLFGLLYTHPCIQILAGLEQSFVQQGELKDEVSFKIRVSLATIGSVSSGY</sequence>
<evidence type="ECO:0000256" key="2">
    <source>
        <dbReference type="ARBA" id="ARBA00023136"/>
    </source>
</evidence>
<reference evidence="8 9" key="1">
    <citation type="submission" date="2017-06" db="EMBL/GenBank/DDBJ databases">
        <authorList>
            <person name="Kim H.J."/>
            <person name="Triplett B.A."/>
        </authorList>
    </citation>
    <scope>NUCLEOTIDE SEQUENCE [LARGE SCALE GENOMIC DNA]</scope>
    <source>
        <strain evidence="8 9">B29T1</strain>
    </source>
</reference>
<organism evidence="8 9">
    <name type="scientific">Arboricoccus pini</name>
    <dbReference type="NCBI Taxonomy" id="1963835"/>
    <lineage>
        <taxon>Bacteria</taxon>
        <taxon>Pseudomonadati</taxon>
        <taxon>Pseudomonadota</taxon>
        <taxon>Alphaproteobacteria</taxon>
        <taxon>Geminicoccales</taxon>
        <taxon>Geminicoccaceae</taxon>
        <taxon>Arboricoccus</taxon>
    </lineage>
</organism>
<evidence type="ECO:0000256" key="1">
    <source>
        <dbReference type="ARBA" id="ARBA00022729"/>
    </source>
</evidence>